<keyword evidence="4" id="KW-1185">Reference proteome</keyword>
<evidence type="ECO:0000256" key="1">
    <source>
        <dbReference type="ARBA" id="ARBA00010371"/>
    </source>
</evidence>
<comment type="similarity">
    <text evidence="1">Belongs to the zinc-containing alcohol dehydrogenase family. Quinone oxidoreductase subfamily.</text>
</comment>
<reference evidence="3 4" key="1">
    <citation type="submission" date="2017-11" db="EMBL/GenBank/DDBJ databases">
        <title>De-novo sequencing of pomegranate (Punica granatum L.) genome.</title>
        <authorList>
            <person name="Akparov Z."/>
            <person name="Amiraslanov A."/>
            <person name="Hajiyeva S."/>
            <person name="Abbasov M."/>
            <person name="Kaur K."/>
            <person name="Hamwieh A."/>
            <person name="Solovyev V."/>
            <person name="Salamov A."/>
            <person name="Braich B."/>
            <person name="Kosarev P."/>
            <person name="Mahmoud A."/>
            <person name="Hajiyev E."/>
            <person name="Babayeva S."/>
            <person name="Izzatullayeva V."/>
            <person name="Mammadov A."/>
            <person name="Mammadov A."/>
            <person name="Sharifova S."/>
            <person name="Ojaghi J."/>
            <person name="Eynullazada K."/>
            <person name="Bayramov B."/>
            <person name="Abdulazimova A."/>
            <person name="Shahmuradov I."/>
        </authorList>
    </citation>
    <scope>NUCLEOTIDE SEQUENCE [LARGE SCALE GENOMIC DNA]</scope>
    <source>
        <strain evidence="4">cv. AG2017</strain>
        <tissue evidence="3">Leaf</tissue>
    </source>
</reference>
<dbReference type="InterPro" id="IPR011032">
    <property type="entry name" value="GroES-like_sf"/>
</dbReference>
<gene>
    <name evidence="3" type="ORF">CRG98_049444</name>
</gene>
<comment type="caution">
    <text evidence="3">The sequence shown here is derived from an EMBL/GenBank/DDBJ whole genome shotgun (WGS) entry which is preliminary data.</text>
</comment>
<sequence length="74" mass="8023">MAASPEAAAVPPRMKAWVHPEYGDPAAVLRLEPRVEVPQIEEDQVLVKVAAAALNPVDIKRMHGLFKSTDSPLP</sequence>
<organism evidence="3 4">
    <name type="scientific">Punica granatum</name>
    <name type="common">Pomegranate</name>
    <dbReference type="NCBI Taxonomy" id="22663"/>
    <lineage>
        <taxon>Eukaryota</taxon>
        <taxon>Viridiplantae</taxon>
        <taxon>Streptophyta</taxon>
        <taxon>Embryophyta</taxon>
        <taxon>Tracheophyta</taxon>
        <taxon>Spermatophyta</taxon>
        <taxon>Magnoliopsida</taxon>
        <taxon>eudicotyledons</taxon>
        <taxon>Gunneridae</taxon>
        <taxon>Pentapetalae</taxon>
        <taxon>rosids</taxon>
        <taxon>malvids</taxon>
        <taxon>Myrtales</taxon>
        <taxon>Lythraceae</taxon>
        <taxon>Punica</taxon>
    </lineage>
</organism>
<dbReference type="PANTHER" id="PTHR44573:SF3">
    <property type="entry name" value="CYTOSOLIC ALKENAL_ONE OXIDOREDUCTASE"/>
    <property type="match status" value="1"/>
</dbReference>
<feature type="non-terminal residue" evidence="3">
    <location>
        <position position="74"/>
    </location>
</feature>
<dbReference type="InterPro" id="IPR044626">
    <property type="entry name" value="AOR-like"/>
</dbReference>
<evidence type="ECO:0000256" key="2">
    <source>
        <dbReference type="ARBA" id="ARBA00023002"/>
    </source>
</evidence>
<dbReference type="GO" id="GO:0016628">
    <property type="term" value="F:oxidoreductase activity, acting on the CH-CH group of donors, NAD or NADP as acceptor"/>
    <property type="evidence" value="ECO:0007669"/>
    <property type="project" value="InterPro"/>
</dbReference>
<proteinExistence type="inferred from homology"/>
<dbReference type="SUPFAM" id="SSF50129">
    <property type="entry name" value="GroES-like"/>
    <property type="match status" value="1"/>
</dbReference>
<dbReference type="PANTHER" id="PTHR44573">
    <property type="entry name" value="NADPH-DEPENDENT ALKENAL/ONE OXIDOREDUCTASE, CHLOROPLASTIC"/>
    <property type="match status" value="1"/>
</dbReference>
<dbReference type="STRING" id="22663.A0A2I0HEQ7"/>
<accession>A0A2I0HEQ7</accession>
<dbReference type="Gene3D" id="3.90.180.10">
    <property type="entry name" value="Medium-chain alcohol dehydrogenases, catalytic domain"/>
    <property type="match status" value="1"/>
</dbReference>
<dbReference type="Proteomes" id="UP000233551">
    <property type="component" value="Unassembled WGS sequence"/>
</dbReference>
<name>A0A2I0HEQ7_PUNGR</name>
<dbReference type="AlphaFoldDB" id="A0A2I0HEQ7"/>
<evidence type="ECO:0000313" key="3">
    <source>
        <dbReference type="EMBL" id="PKI18282.1"/>
    </source>
</evidence>
<keyword evidence="2" id="KW-0560">Oxidoreductase</keyword>
<evidence type="ECO:0000313" key="4">
    <source>
        <dbReference type="Proteomes" id="UP000233551"/>
    </source>
</evidence>
<protein>
    <submittedName>
        <fullName evidence="3">Uncharacterized protein</fullName>
    </submittedName>
</protein>
<dbReference type="EMBL" id="PGOL01039908">
    <property type="protein sequence ID" value="PKI18282.1"/>
    <property type="molecule type" value="Genomic_DNA"/>
</dbReference>